<dbReference type="InterPro" id="IPR041312">
    <property type="entry name" value="CHIP_TPR_N"/>
</dbReference>
<feature type="compositionally biased region" description="Polar residues" evidence="1">
    <location>
        <begin position="75"/>
        <end position="85"/>
    </location>
</feature>
<evidence type="ECO:0000256" key="1">
    <source>
        <dbReference type="SAM" id="MobiDB-lite"/>
    </source>
</evidence>
<evidence type="ECO:0000313" key="4">
    <source>
        <dbReference type="Proteomes" id="UP000708208"/>
    </source>
</evidence>
<dbReference type="Pfam" id="PF18391">
    <property type="entry name" value="CHIP_TPR_N"/>
    <property type="match status" value="1"/>
</dbReference>
<evidence type="ECO:0000259" key="2">
    <source>
        <dbReference type="Pfam" id="PF18391"/>
    </source>
</evidence>
<organism evidence="3 4">
    <name type="scientific">Allacma fusca</name>
    <dbReference type="NCBI Taxonomy" id="39272"/>
    <lineage>
        <taxon>Eukaryota</taxon>
        <taxon>Metazoa</taxon>
        <taxon>Ecdysozoa</taxon>
        <taxon>Arthropoda</taxon>
        <taxon>Hexapoda</taxon>
        <taxon>Collembola</taxon>
        <taxon>Symphypleona</taxon>
        <taxon>Sminthuridae</taxon>
        <taxon>Allacma</taxon>
    </lineage>
</organism>
<feature type="domain" description="CHIP N-terminal tetratricopeptide repeat" evidence="2">
    <location>
        <begin position="190"/>
        <end position="247"/>
    </location>
</feature>
<protein>
    <recommendedName>
        <fullName evidence="2">CHIP N-terminal tetratricopeptide repeat domain-containing protein</fullName>
    </recommendedName>
</protein>
<dbReference type="AlphaFoldDB" id="A0A8J2LEU3"/>
<gene>
    <name evidence="3" type="ORF">AFUS01_LOCUS43442</name>
</gene>
<comment type="caution">
    <text evidence="3">The sequence shown here is derived from an EMBL/GenBank/DDBJ whole genome shotgun (WGS) entry which is preliminary data.</text>
</comment>
<keyword evidence="4" id="KW-1185">Reference proteome</keyword>
<dbReference type="EMBL" id="CAJVCH010570045">
    <property type="protein sequence ID" value="CAG7833868.1"/>
    <property type="molecule type" value="Genomic_DNA"/>
</dbReference>
<accession>A0A8J2LEU3</accession>
<name>A0A8J2LEU3_9HEXA</name>
<proteinExistence type="predicted"/>
<feature type="region of interest" description="Disordered" evidence="1">
    <location>
        <begin position="75"/>
        <end position="96"/>
    </location>
</feature>
<dbReference type="Proteomes" id="UP000708208">
    <property type="component" value="Unassembled WGS sequence"/>
</dbReference>
<evidence type="ECO:0000313" key="3">
    <source>
        <dbReference type="EMBL" id="CAG7833868.1"/>
    </source>
</evidence>
<sequence length="312" mass="35732">MEAKGNSDADIASLVFKMKGMDVLDKDSLALVPAGTFSRSLWHAAALSSELNRMLRIQDQIYRQYREEHAMTSTVIPDNTGTSTVEVKEESPSTSLVPFNQKTTRRRKYRINDCSSYSGERFKWRIKRPYPIDSGTSEDYMEDARGYYCPQKRRYNIPVIQRDATDLDGENTLCYSRINGKPLYQDRRFKCAEMQMYLLNLINEDRTRQVDEIQKASANNAHEVDGKIMQIENFLNACKTELTTAFAITQGIRQHGIKGMEEMVRDKAMIEILRKAGITVSSNDDIQVTPEEINPYPEGINYGCTVQEFPDD</sequence>
<reference evidence="3" key="1">
    <citation type="submission" date="2021-06" db="EMBL/GenBank/DDBJ databases">
        <authorList>
            <person name="Hodson N. C."/>
            <person name="Mongue J. A."/>
            <person name="Jaron S. K."/>
        </authorList>
    </citation>
    <scope>NUCLEOTIDE SEQUENCE</scope>
</reference>